<keyword evidence="3" id="KW-1185">Reference proteome</keyword>
<dbReference type="SUPFAM" id="SSF110087">
    <property type="entry name" value="DR1885-like metal-binding protein"/>
    <property type="match status" value="1"/>
</dbReference>
<dbReference type="InterPro" id="IPR036182">
    <property type="entry name" value="PCuAC_sf"/>
</dbReference>
<dbReference type="PANTHER" id="PTHR36302">
    <property type="entry name" value="BLR7088 PROTEIN"/>
    <property type="match status" value="1"/>
</dbReference>
<name>A0A437MMQ0_9PROT</name>
<protein>
    <submittedName>
        <fullName evidence="2">Copper chaperone PCu(A)C</fullName>
    </submittedName>
</protein>
<dbReference type="InterPro" id="IPR058248">
    <property type="entry name" value="Lxx211020-like"/>
</dbReference>
<accession>A0A437MMQ0</accession>
<feature type="chain" id="PRO_5019421806" evidence="1">
    <location>
        <begin position="21"/>
        <end position="145"/>
    </location>
</feature>
<comment type="caution">
    <text evidence="2">The sequence shown here is derived from an EMBL/GenBank/DDBJ whole genome shotgun (WGS) entry which is preliminary data.</text>
</comment>
<gene>
    <name evidence="2" type="ORF">EOD42_02150</name>
</gene>
<dbReference type="OrthoDB" id="9796962at2"/>
<reference evidence="2 3" key="1">
    <citation type="submission" date="2019-01" db="EMBL/GenBank/DDBJ databases">
        <authorList>
            <person name="Chen W.-M."/>
        </authorList>
    </citation>
    <scope>NUCLEOTIDE SEQUENCE [LARGE SCALE GENOMIC DNA]</scope>
    <source>
        <strain evidence="2 3">CCP-6</strain>
    </source>
</reference>
<keyword evidence="1" id="KW-0732">Signal</keyword>
<dbReference type="RefSeq" id="WP_127785466.1">
    <property type="nucleotide sequence ID" value="NZ_SACL01000001.1"/>
</dbReference>
<evidence type="ECO:0000313" key="2">
    <source>
        <dbReference type="EMBL" id="RVT98935.1"/>
    </source>
</evidence>
<dbReference type="Pfam" id="PF04314">
    <property type="entry name" value="PCuAC"/>
    <property type="match status" value="1"/>
</dbReference>
<dbReference type="EMBL" id="SACL01000001">
    <property type="protein sequence ID" value="RVT98935.1"/>
    <property type="molecule type" value="Genomic_DNA"/>
</dbReference>
<dbReference type="Gene3D" id="2.60.40.1890">
    <property type="entry name" value="PCu(A)C copper chaperone"/>
    <property type="match status" value="1"/>
</dbReference>
<dbReference type="InterPro" id="IPR007410">
    <property type="entry name" value="LpqE-like"/>
</dbReference>
<proteinExistence type="predicted"/>
<dbReference type="PANTHER" id="PTHR36302:SF1">
    <property type="entry name" value="COPPER CHAPERONE PCU(A)C"/>
    <property type="match status" value="1"/>
</dbReference>
<evidence type="ECO:0000313" key="3">
    <source>
        <dbReference type="Proteomes" id="UP000282957"/>
    </source>
</evidence>
<evidence type="ECO:0000256" key="1">
    <source>
        <dbReference type="SAM" id="SignalP"/>
    </source>
</evidence>
<dbReference type="AlphaFoldDB" id="A0A437MMQ0"/>
<dbReference type="Proteomes" id="UP000282957">
    <property type="component" value="Unassembled WGS sequence"/>
</dbReference>
<organism evidence="2 3">
    <name type="scientific">Rhodovarius crocodyli</name>
    <dbReference type="NCBI Taxonomy" id="1979269"/>
    <lineage>
        <taxon>Bacteria</taxon>
        <taxon>Pseudomonadati</taxon>
        <taxon>Pseudomonadota</taxon>
        <taxon>Alphaproteobacteria</taxon>
        <taxon>Acetobacterales</taxon>
        <taxon>Roseomonadaceae</taxon>
        <taxon>Rhodovarius</taxon>
    </lineage>
</organism>
<sequence length="145" mass="15249">MTTRRLLLGATLLAPLAAQAQTPAVTVESPWTRAARAGGQGAGFLTLRSAAGDRLLSASSPAANRVELHTHMRDGDVMRMRPVENIELPAGTAVTLQPGGNHLMFIGLKQPFEQGAQVPVTLVFERAGSITVQLPVQGAGARHSH</sequence>
<feature type="signal peptide" evidence="1">
    <location>
        <begin position="1"/>
        <end position="20"/>
    </location>
</feature>